<feature type="compositionally biased region" description="Gly residues" evidence="1">
    <location>
        <begin position="50"/>
        <end position="66"/>
    </location>
</feature>
<evidence type="ECO:0000256" key="1">
    <source>
        <dbReference type="SAM" id="MobiDB-lite"/>
    </source>
</evidence>
<feature type="region of interest" description="Disordered" evidence="1">
    <location>
        <begin position="45"/>
        <end position="75"/>
    </location>
</feature>
<reference evidence="2" key="1">
    <citation type="submission" date="2018-01" db="EMBL/GenBank/DDBJ databases">
        <authorList>
            <person name="Regsiter A."/>
            <person name="William W."/>
        </authorList>
    </citation>
    <scope>NUCLEOTIDE SEQUENCE</scope>
    <source>
        <strain evidence="2">TRIP AH-1</strain>
    </source>
</reference>
<dbReference type="AlphaFoldDB" id="A0A445MTE5"/>
<sequence length="102" mass="11423">MCRYQLYLILRNLSYGRFFQFNLLELMRLQDLFSDSLVAPINGHGDGDNGDNGMGGGDGSSMGRGKGSSMDMDNSMGNLDNCNNMVYDRVADSTWYLLLYLQ</sequence>
<evidence type="ECO:0000313" key="2">
    <source>
        <dbReference type="EMBL" id="SPD72757.1"/>
    </source>
</evidence>
<organism evidence="2">
    <name type="scientific">uncultured Desulfobacterium sp</name>
    <dbReference type="NCBI Taxonomy" id="201089"/>
    <lineage>
        <taxon>Bacteria</taxon>
        <taxon>Pseudomonadati</taxon>
        <taxon>Thermodesulfobacteriota</taxon>
        <taxon>Desulfobacteria</taxon>
        <taxon>Desulfobacterales</taxon>
        <taxon>Desulfobacteriaceae</taxon>
        <taxon>Desulfobacterium</taxon>
        <taxon>environmental samples</taxon>
    </lineage>
</organism>
<proteinExistence type="predicted"/>
<protein>
    <submittedName>
        <fullName evidence="2">Uncharacterized protein</fullName>
    </submittedName>
</protein>
<accession>A0A445MTE5</accession>
<dbReference type="EMBL" id="OJIN01000060">
    <property type="protein sequence ID" value="SPD72757.1"/>
    <property type="molecule type" value="Genomic_DNA"/>
</dbReference>
<gene>
    <name evidence="2" type="ORF">PITCH_A1520015</name>
</gene>
<name>A0A445MTE5_9BACT</name>